<evidence type="ECO:0000313" key="1">
    <source>
        <dbReference type="EMBL" id="WEB38345.1"/>
    </source>
</evidence>
<dbReference type="EMBL" id="CP095749">
    <property type="protein sequence ID" value="WEB38345.1"/>
    <property type="molecule type" value="Genomic_DNA"/>
</dbReference>
<reference evidence="1 2" key="1">
    <citation type="submission" date="2022-03" db="EMBL/GenBank/DDBJ databases">
        <title>Streptomyces yunnanensis P86,complete genome.</title>
        <authorList>
            <person name="Chen S."/>
            <person name="Zhang Q."/>
        </authorList>
    </citation>
    <scope>NUCLEOTIDE SEQUENCE [LARGE SCALE GENOMIC DNA]</scope>
    <source>
        <strain evidence="1 2">P86</strain>
    </source>
</reference>
<evidence type="ECO:0000313" key="2">
    <source>
        <dbReference type="Proteomes" id="UP001218629"/>
    </source>
</evidence>
<gene>
    <name evidence="1" type="ORF">MOV08_02835</name>
</gene>
<dbReference type="NCBIfam" id="TIGR03544">
    <property type="entry name" value="DivI1A_domain"/>
    <property type="match status" value="1"/>
</dbReference>
<proteinExistence type="predicted"/>
<organism evidence="1 2">
    <name type="scientific">Streptomyces yunnanensis</name>
    <dbReference type="NCBI Taxonomy" id="156453"/>
    <lineage>
        <taxon>Bacteria</taxon>
        <taxon>Bacillati</taxon>
        <taxon>Actinomycetota</taxon>
        <taxon>Actinomycetes</taxon>
        <taxon>Kitasatosporales</taxon>
        <taxon>Streptomycetaceae</taxon>
        <taxon>Streptomyces</taxon>
    </lineage>
</organism>
<dbReference type="InterPro" id="IPR019933">
    <property type="entry name" value="DivIVA_domain"/>
</dbReference>
<sequence length="82" mass="9153">MREARGVRTVFSRKARESGGGFGFALVRRGYDRGQVDAYIERLSQAEPPAAPPAFDLVRRGYDRGQVDARIEELRALRTAGE</sequence>
<name>A0ABY8A0C8_9ACTN</name>
<dbReference type="Proteomes" id="UP001218629">
    <property type="component" value="Chromosome"/>
</dbReference>
<protein>
    <submittedName>
        <fullName evidence="1">DivIVA domain-containing protein</fullName>
    </submittedName>
</protein>
<dbReference type="RefSeq" id="WP_275306040.1">
    <property type="nucleotide sequence ID" value="NZ_CP095749.1"/>
</dbReference>
<accession>A0ABY8A0C8</accession>
<keyword evidence="2" id="KW-1185">Reference proteome</keyword>